<evidence type="ECO:0000313" key="1">
    <source>
        <dbReference type="EMBL" id="MBX57764.1"/>
    </source>
</evidence>
<dbReference type="AlphaFoldDB" id="A0A2P2PSP2"/>
<dbReference type="EMBL" id="GGEC01077280">
    <property type="protein sequence ID" value="MBX57764.1"/>
    <property type="molecule type" value="Transcribed_RNA"/>
</dbReference>
<organism evidence="1">
    <name type="scientific">Rhizophora mucronata</name>
    <name type="common">Asiatic mangrove</name>
    <dbReference type="NCBI Taxonomy" id="61149"/>
    <lineage>
        <taxon>Eukaryota</taxon>
        <taxon>Viridiplantae</taxon>
        <taxon>Streptophyta</taxon>
        <taxon>Embryophyta</taxon>
        <taxon>Tracheophyta</taxon>
        <taxon>Spermatophyta</taxon>
        <taxon>Magnoliopsida</taxon>
        <taxon>eudicotyledons</taxon>
        <taxon>Gunneridae</taxon>
        <taxon>Pentapetalae</taxon>
        <taxon>rosids</taxon>
        <taxon>fabids</taxon>
        <taxon>Malpighiales</taxon>
        <taxon>Rhizophoraceae</taxon>
        <taxon>Rhizophora</taxon>
    </lineage>
</organism>
<reference evidence="1" key="1">
    <citation type="submission" date="2018-02" db="EMBL/GenBank/DDBJ databases">
        <title>Rhizophora mucronata_Transcriptome.</title>
        <authorList>
            <person name="Meera S.P."/>
            <person name="Sreeshan A."/>
            <person name="Augustine A."/>
        </authorList>
    </citation>
    <scope>NUCLEOTIDE SEQUENCE</scope>
    <source>
        <tissue evidence="1">Leaf</tissue>
    </source>
</reference>
<accession>A0A2P2PSP2</accession>
<name>A0A2P2PSP2_RHIMU</name>
<proteinExistence type="predicted"/>
<sequence>MGKLNKQFLQHIRGRRRPVTHNLNHNASIHIGTCFFHIQTRYQ</sequence>
<protein>
    <submittedName>
        <fullName evidence="1">Uncharacterized protein</fullName>
    </submittedName>
</protein>